<reference evidence="1" key="1">
    <citation type="submission" date="2020-05" db="UniProtKB">
        <authorList>
            <consortium name="EnsemblMetazoa"/>
        </authorList>
    </citation>
    <scope>IDENTIFICATION</scope>
    <source>
        <strain evidence="1">SANGQUA</strain>
    </source>
</reference>
<dbReference type="VEuPathDB" id="VectorBase:AQUA014963"/>
<keyword evidence="2" id="KW-1185">Reference proteome</keyword>
<sequence>MNVEPLLVTALPRRCYLLGFLCHRHRHRL</sequence>
<protein>
    <submittedName>
        <fullName evidence="1">Uncharacterized protein</fullName>
    </submittedName>
</protein>
<evidence type="ECO:0000313" key="1">
    <source>
        <dbReference type="EnsemblMetazoa" id="AQUA014963-PA"/>
    </source>
</evidence>
<dbReference type="Proteomes" id="UP000076407">
    <property type="component" value="Unassembled WGS sequence"/>
</dbReference>
<name>A0A182XT12_ANOQN</name>
<proteinExistence type="predicted"/>
<dbReference type="AlphaFoldDB" id="A0A182XT12"/>
<evidence type="ECO:0000313" key="2">
    <source>
        <dbReference type="Proteomes" id="UP000076407"/>
    </source>
</evidence>
<organism evidence="1 2">
    <name type="scientific">Anopheles quadriannulatus</name>
    <name type="common">Mosquito</name>
    <dbReference type="NCBI Taxonomy" id="34691"/>
    <lineage>
        <taxon>Eukaryota</taxon>
        <taxon>Metazoa</taxon>
        <taxon>Ecdysozoa</taxon>
        <taxon>Arthropoda</taxon>
        <taxon>Hexapoda</taxon>
        <taxon>Insecta</taxon>
        <taxon>Pterygota</taxon>
        <taxon>Neoptera</taxon>
        <taxon>Endopterygota</taxon>
        <taxon>Diptera</taxon>
        <taxon>Nematocera</taxon>
        <taxon>Culicoidea</taxon>
        <taxon>Culicidae</taxon>
        <taxon>Anophelinae</taxon>
        <taxon>Anopheles</taxon>
    </lineage>
</organism>
<dbReference type="EnsemblMetazoa" id="AQUA014963-RA">
    <property type="protein sequence ID" value="AQUA014963-PA"/>
    <property type="gene ID" value="AQUA014963"/>
</dbReference>
<accession>A0A182XT12</accession>